<dbReference type="PROSITE" id="PS51259">
    <property type="entry name" value="MHD2"/>
    <property type="match status" value="1"/>
</dbReference>
<evidence type="ECO:0000256" key="1">
    <source>
        <dbReference type="SAM" id="MobiDB-lite"/>
    </source>
</evidence>
<dbReference type="Gramene" id="ONK79082">
    <property type="protein sequence ID" value="ONK79082"/>
    <property type="gene ID" value="A4U43_C01F2760"/>
</dbReference>
<dbReference type="Proteomes" id="UP000243459">
    <property type="component" value="Chromosome 1"/>
</dbReference>
<protein>
    <recommendedName>
        <fullName evidence="6">MHD1 domain-containing protein</fullName>
    </recommendedName>
</protein>
<dbReference type="PROSITE" id="PS51258">
    <property type="entry name" value="MHD1"/>
    <property type="match status" value="1"/>
</dbReference>
<dbReference type="InterPro" id="IPR014772">
    <property type="entry name" value="Munc13_dom-2"/>
</dbReference>
<name>A0A5P1FLS1_ASPOF</name>
<dbReference type="InterPro" id="IPR057984">
    <property type="entry name" value="PATROL1_C"/>
</dbReference>
<feature type="domain" description="MHD2" evidence="3">
    <location>
        <begin position="805"/>
        <end position="915"/>
    </location>
</feature>
<dbReference type="InterPro" id="IPR008528">
    <property type="entry name" value="unc-13_homologue"/>
</dbReference>
<evidence type="ECO:0000313" key="5">
    <source>
        <dbReference type="Proteomes" id="UP000243459"/>
    </source>
</evidence>
<evidence type="ECO:0000259" key="3">
    <source>
        <dbReference type="PROSITE" id="PS51259"/>
    </source>
</evidence>
<evidence type="ECO:0000259" key="2">
    <source>
        <dbReference type="PROSITE" id="PS51258"/>
    </source>
</evidence>
<dbReference type="AlphaFoldDB" id="A0A5P1FLS1"/>
<keyword evidence="5" id="KW-1185">Reference proteome</keyword>
<feature type="compositionally biased region" description="Polar residues" evidence="1">
    <location>
        <begin position="19"/>
        <end position="28"/>
    </location>
</feature>
<feature type="region of interest" description="Disordered" evidence="1">
    <location>
        <begin position="57"/>
        <end position="87"/>
    </location>
</feature>
<evidence type="ECO:0008006" key="6">
    <source>
        <dbReference type="Google" id="ProtNLM"/>
    </source>
</evidence>
<organism evidence="4 5">
    <name type="scientific">Asparagus officinalis</name>
    <name type="common">Garden asparagus</name>
    <dbReference type="NCBI Taxonomy" id="4686"/>
    <lineage>
        <taxon>Eukaryota</taxon>
        <taxon>Viridiplantae</taxon>
        <taxon>Streptophyta</taxon>
        <taxon>Embryophyta</taxon>
        <taxon>Tracheophyta</taxon>
        <taxon>Spermatophyta</taxon>
        <taxon>Magnoliopsida</taxon>
        <taxon>Liliopsida</taxon>
        <taxon>Asparagales</taxon>
        <taxon>Asparagaceae</taxon>
        <taxon>Asparagoideae</taxon>
        <taxon>Asparagus</taxon>
    </lineage>
</organism>
<feature type="domain" description="MHD1" evidence="2">
    <location>
        <begin position="534"/>
        <end position="677"/>
    </location>
</feature>
<accession>A0A5P1FLS1</accession>
<dbReference type="PANTHER" id="PTHR31280">
    <property type="entry name" value="PROTEIN UNC-13 HOMOLOG"/>
    <property type="match status" value="1"/>
</dbReference>
<dbReference type="PANTHER" id="PTHR31280:SF4">
    <property type="entry name" value="ELONGATION FACTOR TS (DUF810)"/>
    <property type="match status" value="1"/>
</dbReference>
<feature type="region of interest" description="Disordered" evidence="1">
    <location>
        <begin position="1"/>
        <end position="33"/>
    </location>
</feature>
<evidence type="ECO:0000313" key="4">
    <source>
        <dbReference type="EMBL" id="ONK79082.1"/>
    </source>
</evidence>
<sequence length="974" mass="108372">MARLFRAQETLGVPDRQKSTSTQISSVDLPSPFGDLAVAISDDELREAAYEILSSACRTSGRSPNSSEPPMSSPSSSFSSPPSFQRSLTSTAASKVKKAFGIKSSSSSSKKKSPSMESPLKVIGLMKRKKVTVGELVRVQMGVSEQSDSRIRRGLVRVAASQLGRRIDSMVLPLELLQKSKASDFQDPQEYDAWKIRNLKVLEAGLLAHPLVPLQESDAAAQRLRQIIRAASERPLETGKNSESMQLLRNSVMSLACRSSDGYATDTCHWADGFPLNLHLYQMLLGVCFDNGENGSIIGEIEEVLALIKKTWAVLGIDQKLHNLVLLWIMFRRFVTTGQMDMDLLFAADNQIGEVLKDARSTKNPEYSKVLSSVFSLIMRWSEKRLIAYHDSFNPNNIESMECIVSLGVSAAQILAEDISNECHQRMREEVDIARTRTDTYIRSSLRAAFGQLMGKADSSRHTSSNQSTTAHLLVVLAKDIGDLANKEREFYSPILKKWHPLSAGVAAATLHSCYGSELKQFISGLTELTVDSVQVLRAADKLEKDLVYIAVEDSIDSEDGGKALIPEMTPFEAESTIAGLVKTWIKTRVDRLKEWNDKNFQQEAWNPKANNEIIAPSGVDILRIVDETLDAFFQLPILMHPAELPYLLIGLDRSLQYYISKVKSDCGTRNTSIPALPALTRCGASSRLWKKKEKPQIVRKKGSQVRAAIGQGSSGLPQLCVRMNTLYHIRTELENLEKKIKTCLRNVESAQADITNGFGNKFELSLAASQEGIQQLCESTAYKVIFHDLSHVLWDGLYIGETASSRINPLLKELDPKLEIISTTVHNKIRNQVITALMKASFDGFLLVLLAGGPSRSFTTQDSQILEDDFRALKDLYLADGDGLPEELVEKAASQVRNILPLFRTETESLVDRFKHMIIEAYGSKAESRFPLPPTSWHWSPTEANTILRVLCYRRDDAASKFLKKTYGFPKKL</sequence>
<gene>
    <name evidence="4" type="ORF">A4U43_C01F2760</name>
</gene>
<dbReference type="OMA" id="DVFRTAN"/>
<proteinExistence type="predicted"/>
<dbReference type="Pfam" id="PF25761">
    <property type="entry name" value="TPR_PATROL1"/>
    <property type="match status" value="1"/>
</dbReference>
<reference evidence="5" key="1">
    <citation type="journal article" date="2017" name="Nat. Commun.">
        <title>The asparagus genome sheds light on the origin and evolution of a young Y chromosome.</title>
        <authorList>
            <person name="Harkess A."/>
            <person name="Zhou J."/>
            <person name="Xu C."/>
            <person name="Bowers J.E."/>
            <person name="Van der Hulst R."/>
            <person name="Ayyampalayam S."/>
            <person name="Mercati F."/>
            <person name="Riccardi P."/>
            <person name="McKain M.R."/>
            <person name="Kakrana A."/>
            <person name="Tang H."/>
            <person name="Ray J."/>
            <person name="Groenendijk J."/>
            <person name="Arikit S."/>
            <person name="Mathioni S.M."/>
            <person name="Nakano M."/>
            <person name="Shan H."/>
            <person name="Telgmann-Rauber A."/>
            <person name="Kanno A."/>
            <person name="Yue Z."/>
            <person name="Chen H."/>
            <person name="Li W."/>
            <person name="Chen Y."/>
            <person name="Xu X."/>
            <person name="Zhang Y."/>
            <person name="Luo S."/>
            <person name="Chen H."/>
            <person name="Gao J."/>
            <person name="Mao Z."/>
            <person name="Pires J.C."/>
            <person name="Luo M."/>
            <person name="Kudrna D."/>
            <person name="Wing R.A."/>
            <person name="Meyers B.C."/>
            <person name="Yi K."/>
            <person name="Kong H."/>
            <person name="Lavrijsen P."/>
            <person name="Sunseri F."/>
            <person name="Falavigna A."/>
            <person name="Ye Y."/>
            <person name="Leebens-Mack J.H."/>
            <person name="Chen G."/>
        </authorList>
    </citation>
    <scope>NUCLEOTIDE SEQUENCE [LARGE SCALE GENOMIC DNA]</scope>
    <source>
        <strain evidence="5">cv. DH0086</strain>
    </source>
</reference>
<dbReference type="InterPro" id="IPR014770">
    <property type="entry name" value="Munc13_1"/>
</dbReference>
<feature type="compositionally biased region" description="Low complexity" evidence="1">
    <location>
        <begin position="63"/>
        <end position="83"/>
    </location>
</feature>
<dbReference type="EMBL" id="CM007381">
    <property type="protein sequence ID" value="ONK79082.1"/>
    <property type="molecule type" value="Genomic_DNA"/>
</dbReference>